<evidence type="ECO:0000313" key="2">
    <source>
        <dbReference type="EMBL" id="MDO1534370.1"/>
    </source>
</evidence>
<evidence type="ECO:0000313" key="3">
    <source>
        <dbReference type="Proteomes" id="UP001169027"/>
    </source>
</evidence>
<comment type="caution">
    <text evidence="2">The sequence shown here is derived from an EMBL/GenBank/DDBJ whole genome shotgun (WGS) entry which is preliminary data.</text>
</comment>
<evidence type="ECO:0000256" key="1">
    <source>
        <dbReference type="SAM" id="SignalP"/>
    </source>
</evidence>
<dbReference type="Proteomes" id="UP001169027">
    <property type="component" value="Unassembled WGS sequence"/>
</dbReference>
<keyword evidence="1" id="KW-0732">Signal</keyword>
<proteinExistence type="predicted"/>
<sequence length="109" mass="11795">MTVPPLAACLLAVAALSGVPAAAQSRGELLYTTHCVACHTTQVHWRDRRLAKDWNSLQAQVVNWQAAAALNWSEDDIAAVAQYLNERFYGFKAPSGPPVVLGPAARERP</sequence>
<keyword evidence="3" id="KW-1185">Reference proteome</keyword>
<protein>
    <submittedName>
        <fullName evidence="2">Cytochrome c</fullName>
    </submittedName>
</protein>
<organism evidence="2 3">
    <name type="scientific">Variovorax ginsengisoli</name>
    <dbReference type="NCBI Taxonomy" id="363844"/>
    <lineage>
        <taxon>Bacteria</taxon>
        <taxon>Pseudomonadati</taxon>
        <taxon>Pseudomonadota</taxon>
        <taxon>Betaproteobacteria</taxon>
        <taxon>Burkholderiales</taxon>
        <taxon>Comamonadaceae</taxon>
        <taxon>Variovorax</taxon>
    </lineage>
</organism>
<name>A0ABT8S619_9BURK</name>
<gene>
    <name evidence="2" type="ORF">Q2T77_18945</name>
</gene>
<dbReference type="RefSeq" id="WP_301811963.1">
    <property type="nucleotide sequence ID" value="NZ_JAUJZH010000013.1"/>
</dbReference>
<feature type="signal peptide" evidence="1">
    <location>
        <begin position="1"/>
        <end position="23"/>
    </location>
</feature>
<dbReference type="EMBL" id="JAUKVY010000013">
    <property type="protein sequence ID" value="MDO1534370.1"/>
    <property type="molecule type" value="Genomic_DNA"/>
</dbReference>
<accession>A0ABT8S619</accession>
<dbReference type="SUPFAM" id="SSF46626">
    <property type="entry name" value="Cytochrome c"/>
    <property type="match status" value="1"/>
</dbReference>
<dbReference type="InterPro" id="IPR036909">
    <property type="entry name" value="Cyt_c-like_dom_sf"/>
</dbReference>
<reference evidence="2" key="1">
    <citation type="submission" date="2023-06" db="EMBL/GenBank/DDBJ databases">
        <authorList>
            <person name="Jiang Y."/>
            <person name="Liu Q."/>
        </authorList>
    </citation>
    <scope>NUCLEOTIDE SEQUENCE</scope>
    <source>
        <strain evidence="2">CGMCC 1.12090</strain>
    </source>
</reference>
<feature type="chain" id="PRO_5046194543" evidence="1">
    <location>
        <begin position="24"/>
        <end position="109"/>
    </location>
</feature>
<dbReference type="Gene3D" id="1.10.760.10">
    <property type="entry name" value="Cytochrome c-like domain"/>
    <property type="match status" value="1"/>
</dbReference>